<gene>
    <name evidence="2" type="ORF">ACMD2_13450</name>
</gene>
<organism evidence="2 3">
    <name type="scientific">Ananas comosus</name>
    <name type="common">Pineapple</name>
    <name type="synonym">Ananas ananas</name>
    <dbReference type="NCBI Taxonomy" id="4615"/>
    <lineage>
        <taxon>Eukaryota</taxon>
        <taxon>Viridiplantae</taxon>
        <taxon>Streptophyta</taxon>
        <taxon>Embryophyta</taxon>
        <taxon>Tracheophyta</taxon>
        <taxon>Spermatophyta</taxon>
        <taxon>Magnoliopsida</taxon>
        <taxon>Liliopsida</taxon>
        <taxon>Poales</taxon>
        <taxon>Bromeliaceae</taxon>
        <taxon>Bromelioideae</taxon>
        <taxon>Ananas</taxon>
    </lineage>
</organism>
<dbReference type="EMBL" id="LSRQ01001488">
    <property type="protein sequence ID" value="OAY77631.1"/>
    <property type="molecule type" value="Genomic_DNA"/>
</dbReference>
<feature type="compositionally biased region" description="Gly residues" evidence="1">
    <location>
        <begin position="500"/>
        <end position="509"/>
    </location>
</feature>
<feature type="compositionally biased region" description="Basic and acidic residues" evidence="1">
    <location>
        <begin position="530"/>
        <end position="542"/>
    </location>
</feature>
<sequence>MSKHQSADPQAELAPTLRIAGTPRAEIRDRDRDRDPKGEELGFRSIHLGARKSWNVQGLNDPRKRSAVRAVVSSLCNTESKVSFVSGSFLSSFGGPYLNKYVFIDAVGASGGIITGWSSRFFSCLEVIVRTYSITTLLHSNSCGAKFYLTNVYGPASWDGKEEFFAELSHLKELCVGKWIICDDFNCTRSQEERRESAGVVEGGVTRQPREIGDFIVHRKVETLPREDQRMVPLGGPSFPDGLPGLFLPHLRPPPHLRPSLRLPHHHLQAPPQLLPLEQALAIDLPPHPHPPLLRHQPRVRPLIRPLGHAHRGHPRRHALHRRVPSAVRHEAPNRGVVQNPNLGAPLHHHPLLIRLLLLDRLRLLVVLPHYPQVRPPALLQALAYLLHLPLLHHGHAPEGHVHHRPLRLPIEPLHVALLVGREEVVDGFERAGLQRVEGVHQNGRLNPRGVGSVLAALDCVERFPELVEEGRVGIVLGRGGEEGGEVSDSEGREPRQGHGVRGGAGVGGGCEGGDGAAVAVEVVVVDGERGGGLDPAEHRGDAVGPRHVGDPRQQDCVQDAGHALVARREAVEHRGEGPRPHLLDTQRRAVGGGIFVVVAFDAVVVGNVGEEAVGELLIVGGEGGEHAAVCGDAGGEGDAGAGGAGEASRQVARRVDVALGRLQNAAAADEAAPFL</sequence>
<dbReference type="Proteomes" id="UP000092600">
    <property type="component" value="Unassembled WGS sequence"/>
</dbReference>
<feature type="region of interest" description="Disordered" evidence="1">
    <location>
        <begin position="530"/>
        <end position="553"/>
    </location>
</feature>
<accession>A0A199VL70</accession>
<feature type="region of interest" description="Disordered" evidence="1">
    <location>
        <begin position="479"/>
        <end position="509"/>
    </location>
</feature>
<feature type="region of interest" description="Disordered" evidence="1">
    <location>
        <begin position="1"/>
        <end position="39"/>
    </location>
</feature>
<proteinExistence type="predicted"/>
<dbReference type="Gene3D" id="3.60.10.10">
    <property type="entry name" value="Endonuclease/exonuclease/phosphatase"/>
    <property type="match status" value="1"/>
</dbReference>
<name>A0A199VL70_ANACO</name>
<protein>
    <recommendedName>
        <fullName evidence="4">Endonuclease/exonuclease/phosphatase domain-containing protein</fullName>
    </recommendedName>
</protein>
<evidence type="ECO:0008006" key="4">
    <source>
        <dbReference type="Google" id="ProtNLM"/>
    </source>
</evidence>
<reference evidence="2 3" key="1">
    <citation type="journal article" date="2016" name="DNA Res.">
        <title>The draft genome of MD-2 pineapple using hybrid error correction of long reads.</title>
        <authorList>
            <person name="Redwan R.M."/>
            <person name="Saidin A."/>
            <person name="Kumar S.V."/>
        </authorList>
    </citation>
    <scope>NUCLEOTIDE SEQUENCE [LARGE SCALE GENOMIC DNA]</scope>
    <source>
        <strain evidence="3">cv. MD2</strain>
        <tissue evidence="2">Leaf</tissue>
    </source>
</reference>
<dbReference type="SUPFAM" id="SSF56219">
    <property type="entry name" value="DNase I-like"/>
    <property type="match status" value="1"/>
</dbReference>
<feature type="compositionally biased region" description="Basic and acidic residues" evidence="1">
    <location>
        <begin position="25"/>
        <end position="39"/>
    </location>
</feature>
<dbReference type="AlphaFoldDB" id="A0A199VL70"/>
<evidence type="ECO:0000313" key="3">
    <source>
        <dbReference type="Proteomes" id="UP000092600"/>
    </source>
</evidence>
<evidence type="ECO:0000313" key="2">
    <source>
        <dbReference type="EMBL" id="OAY77631.1"/>
    </source>
</evidence>
<comment type="caution">
    <text evidence="2">The sequence shown here is derived from an EMBL/GenBank/DDBJ whole genome shotgun (WGS) entry which is preliminary data.</text>
</comment>
<dbReference type="InterPro" id="IPR036691">
    <property type="entry name" value="Endo/exonu/phosph_ase_sf"/>
</dbReference>
<evidence type="ECO:0000256" key="1">
    <source>
        <dbReference type="SAM" id="MobiDB-lite"/>
    </source>
</evidence>